<evidence type="ECO:0000256" key="3">
    <source>
        <dbReference type="ARBA" id="ARBA00022692"/>
    </source>
</evidence>
<dbReference type="InterPro" id="IPR050833">
    <property type="entry name" value="Poly_Biosynth_Transport"/>
</dbReference>
<evidence type="ECO:0000256" key="4">
    <source>
        <dbReference type="ARBA" id="ARBA00022989"/>
    </source>
</evidence>
<keyword evidence="2" id="KW-1003">Cell membrane</keyword>
<dbReference type="PANTHER" id="PTHR30250:SF28">
    <property type="entry name" value="POLYSACCHARIDE BIOSYNTHESIS PROTEIN"/>
    <property type="match status" value="1"/>
</dbReference>
<dbReference type="Pfam" id="PF13440">
    <property type="entry name" value="Polysacc_synt_3"/>
    <property type="match status" value="1"/>
</dbReference>
<dbReference type="OrthoDB" id="109075at2"/>
<keyword evidence="4 6" id="KW-1133">Transmembrane helix</keyword>
<accession>A0A3N6NRN5</accession>
<comment type="caution">
    <text evidence="7">The sequence shown here is derived from an EMBL/GenBank/DDBJ whole genome shotgun (WGS) entry which is preliminary data.</text>
</comment>
<keyword evidence="8" id="KW-1185">Reference proteome</keyword>
<evidence type="ECO:0000256" key="5">
    <source>
        <dbReference type="ARBA" id="ARBA00023136"/>
    </source>
</evidence>
<keyword evidence="5 6" id="KW-0472">Membrane</keyword>
<reference evidence="7 8" key="1">
    <citation type="journal article" date="2018" name="ACS Chem. Biol.">
        <title>Ketoreductase domain dysfunction expands chemodiversity: malyngamide biosynthesis in the cyanobacterium Okeania hirsuta.</title>
        <authorList>
            <person name="Moss N.A."/>
            <person name="Leao T."/>
            <person name="Rankin M."/>
            <person name="McCullough T.M."/>
            <person name="Qu P."/>
            <person name="Korobeynikov A."/>
            <person name="Smith J.L."/>
            <person name="Gerwick L."/>
            <person name="Gerwick W.H."/>
        </authorList>
    </citation>
    <scope>NUCLEOTIDE SEQUENCE [LARGE SCALE GENOMIC DNA]</scope>
    <source>
        <strain evidence="7 8">PAB10Feb10-1</strain>
    </source>
</reference>
<comment type="subcellular location">
    <subcellularLocation>
        <location evidence="1">Cell membrane</location>
        <topology evidence="1">Multi-pass membrane protein</topology>
    </subcellularLocation>
</comment>
<name>A0A3N6NRN5_9CYAN</name>
<protein>
    <recommendedName>
        <fullName evidence="9">Lipopolysaccharide biosynthesis protein</fullName>
    </recommendedName>
</protein>
<proteinExistence type="predicted"/>
<dbReference type="GO" id="GO:0005886">
    <property type="term" value="C:plasma membrane"/>
    <property type="evidence" value="ECO:0007669"/>
    <property type="project" value="UniProtKB-SubCell"/>
</dbReference>
<evidence type="ECO:0000256" key="2">
    <source>
        <dbReference type="ARBA" id="ARBA00022475"/>
    </source>
</evidence>
<feature type="transmembrane region" description="Helical" evidence="6">
    <location>
        <begin position="20"/>
        <end position="43"/>
    </location>
</feature>
<gene>
    <name evidence="7" type="ORF">D5R40_31810</name>
</gene>
<evidence type="ECO:0000313" key="8">
    <source>
        <dbReference type="Proteomes" id="UP000269154"/>
    </source>
</evidence>
<evidence type="ECO:0008006" key="9">
    <source>
        <dbReference type="Google" id="ProtNLM"/>
    </source>
</evidence>
<evidence type="ECO:0000256" key="1">
    <source>
        <dbReference type="ARBA" id="ARBA00004651"/>
    </source>
</evidence>
<feature type="transmembrane region" description="Helical" evidence="6">
    <location>
        <begin position="238"/>
        <end position="261"/>
    </location>
</feature>
<feature type="transmembrane region" description="Helical" evidence="6">
    <location>
        <begin position="49"/>
        <end position="68"/>
    </location>
</feature>
<sequence>MEGIAQALGFRLNRVKAYKALSIAKLIRSVLTALLSLGLAFVYEGFEGLLVGFLAGQAGMLIYSFVYFRQHIFKPAKKEEATKLKEIARQYADFPRYSVVSALMNTASKHLPFFLLPRLFNTNVSGQFTKSDRVLNLPAVLVSMSIGRVYFEKASRAVESSEKDLAQLTKDTFLRLFLLAIPFLGVIILWGPELFSFVLGEPWQLAGEYARCIMPWMFMVFIASPLSYLIDIKRKLKIFLYFNVLLFLVRLVALLLGAHYLDDMGTMWPLV</sequence>
<dbReference type="PANTHER" id="PTHR30250">
    <property type="entry name" value="PST FAMILY PREDICTED COLANIC ACID TRANSPORTER"/>
    <property type="match status" value="1"/>
</dbReference>
<keyword evidence="3 6" id="KW-0812">Transmembrane</keyword>
<evidence type="ECO:0000256" key="6">
    <source>
        <dbReference type="SAM" id="Phobius"/>
    </source>
</evidence>
<dbReference type="Proteomes" id="UP000269154">
    <property type="component" value="Unassembled WGS sequence"/>
</dbReference>
<evidence type="ECO:0000313" key="7">
    <source>
        <dbReference type="EMBL" id="RQH20976.1"/>
    </source>
</evidence>
<feature type="transmembrane region" description="Helical" evidence="6">
    <location>
        <begin position="213"/>
        <end position="231"/>
    </location>
</feature>
<feature type="transmembrane region" description="Helical" evidence="6">
    <location>
        <begin position="173"/>
        <end position="193"/>
    </location>
</feature>
<dbReference type="RefSeq" id="WP_124155725.1">
    <property type="nucleotide sequence ID" value="NZ_CAWOLW010000343.1"/>
</dbReference>
<dbReference type="AlphaFoldDB" id="A0A3N6NRN5"/>
<organism evidence="7 8">
    <name type="scientific">Okeania hirsuta</name>
    <dbReference type="NCBI Taxonomy" id="1458930"/>
    <lineage>
        <taxon>Bacteria</taxon>
        <taxon>Bacillati</taxon>
        <taxon>Cyanobacteriota</taxon>
        <taxon>Cyanophyceae</taxon>
        <taxon>Oscillatoriophycideae</taxon>
        <taxon>Oscillatoriales</taxon>
        <taxon>Microcoleaceae</taxon>
        <taxon>Okeania</taxon>
    </lineage>
</organism>
<dbReference type="EMBL" id="RCBY01000407">
    <property type="protein sequence ID" value="RQH20976.1"/>
    <property type="molecule type" value="Genomic_DNA"/>
</dbReference>